<evidence type="ECO:0000313" key="1">
    <source>
        <dbReference type="EMBL" id="OGY67910.1"/>
    </source>
</evidence>
<dbReference type="PANTHER" id="PTHR43019:SF62">
    <property type="entry name" value="SERINE ENDOPROTEASE DEGS"/>
    <property type="match status" value="1"/>
</dbReference>
<proteinExistence type="predicted"/>
<dbReference type="GO" id="GO:0004252">
    <property type="term" value="F:serine-type endopeptidase activity"/>
    <property type="evidence" value="ECO:0007669"/>
    <property type="project" value="InterPro"/>
</dbReference>
<accession>A0A1G1ZVZ6</accession>
<name>A0A1G1ZVZ6_9BACT</name>
<reference evidence="1 2" key="1">
    <citation type="journal article" date="2016" name="Nat. Commun.">
        <title>Thousands of microbial genomes shed light on interconnected biogeochemical processes in an aquifer system.</title>
        <authorList>
            <person name="Anantharaman K."/>
            <person name="Brown C.T."/>
            <person name="Hug L.A."/>
            <person name="Sharon I."/>
            <person name="Castelle C.J."/>
            <person name="Probst A.J."/>
            <person name="Thomas B.C."/>
            <person name="Singh A."/>
            <person name="Wilkins M.J."/>
            <person name="Karaoz U."/>
            <person name="Brodie E.L."/>
            <person name="Williams K.H."/>
            <person name="Hubbard S.S."/>
            <person name="Banfield J.F."/>
        </authorList>
    </citation>
    <scope>NUCLEOTIDE SEQUENCE [LARGE SCALE GENOMIC DNA]</scope>
</reference>
<sequence>MKTWMWIFLSIMGLFLIGKSAEEWFLNNYAKQEVAIAVQTGKISIQNFEETIQRIYQEADYVIKVQKIVFKKSLADESEMIPDESKSGFGAGIIFRRNGAYYVLSASHLASDDPLPKFFAHFRNKEKQSLEVVASNSDLDFAVLAFNDKKFHPEKVARFGNSSALKPGTLVLAFGFWATEDLDFMMRNGIVVKPVGPPNFFLKSRLLISQITVPKKIITHSAQIAPGFSGGPLVLLNGEVVGVNVILTPVTSIASPINEILEAMEKNDEKYRQSKKISEPITVTASKVFKNQKK</sequence>
<dbReference type="STRING" id="1798410.A3H63_02645"/>
<dbReference type="Pfam" id="PF13365">
    <property type="entry name" value="Trypsin_2"/>
    <property type="match status" value="1"/>
</dbReference>
<dbReference type="InterPro" id="IPR009003">
    <property type="entry name" value="Peptidase_S1_PA"/>
</dbReference>
<comment type="caution">
    <text evidence="1">The sequence shown here is derived from an EMBL/GenBank/DDBJ whole genome shotgun (WGS) entry which is preliminary data.</text>
</comment>
<dbReference type="Proteomes" id="UP000176284">
    <property type="component" value="Unassembled WGS sequence"/>
</dbReference>
<dbReference type="PRINTS" id="PR00834">
    <property type="entry name" value="PROTEASES2C"/>
</dbReference>
<dbReference type="InterPro" id="IPR001940">
    <property type="entry name" value="Peptidase_S1C"/>
</dbReference>
<evidence type="ECO:0000313" key="2">
    <source>
        <dbReference type="Proteomes" id="UP000176284"/>
    </source>
</evidence>
<gene>
    <name evidence="1" type="ORF">A3H63_02645</name>
</gene>
<dbReference type="PANTHER" id="PTHR43019">
    <property type="entry name" value="SERINE ENDOPROTEASE DEGS"/>
    <property type="match status" value="1"/>
</dbReference>
<dbReference type="SUPFAM" id="SSF50494">
    <property type="entry name" value="Trypsin-like serine proteases"/>
    <property type="match status" value="1"/>
</dbReference>
<dbReference type="GO" id="GO:0006508">
    <property type="term" value="P:proteolysis"/>
    <property type="evidence" value="ECO:0007669"/>
    <property type="project" value="InterPro"/>
</dbReference>
<dbReference type="Gene3D" id="2.40.10.120">
    <property type="match status" value="1"/>
</dbReference>
<dbReference type="AlphaFoldDB" id="A0A1G1ZVZ6"/>
<dbReference type="EMBL" id="MHJM01000013">
    <property type="protein sequence ID" value="OGY67910.1"/>
    <property type="molecule type" value="Genomic_DNA"/>
</dbReference>
<evidence type="ECO:0008006" key="3">
    <source>
        <dbReference type="Google" id="ProtNLM"/>
    </source>
</evidence>
<organism evidence="1 2">
    <name type="scientific">Candidatus Harrisonbacteria bacterium RIFCSPLOWO2_02_FULL_45_10c</name>
    <dbReference type="NCBI Taxonomy" id="1798410"/>
    <lineage>
        <taxon>Bacteria</taxon>
        <taxon>Candidatus Harrisoniibacteriota</taxon>
    </lineage>
</organism>
<protein>
    <recommendedName>
        <fullName evidence="3">Serine protease</fullName>
    </recommendedName>
</protein>